<organism evidence="1 2">
    <name type="scientific">Treponema primitia (strain ATCC BAA-887 / DSM 12427 / ZAS-2)</name>
    <dbReference type="NCBI Taxonomy" id="545694"/>
    <lineage>
        <taxon>Bacteria</taxon>
        <taxon>Pseudomonadati</taxon>
        <taxon>Spirochaetota</taxon>
        <taxon>Spirochaetia</taxon>
        <taxon>Spirochaetales</taxon>
        <taxon>Treponemataceae</taxon>
        <taxon>Treponema</taxon>
    </lineage>
</organism>
<reference evidence="1 2" key="2">
    <citation type="journal article" date="2011" name="ISME J.">
        <title>RNA-seq reveals cooperative metabolic interactions between two termite-gut spirochete species in co-culture.</title>
        <authorList>
            <person name="Rosenthal A.Z."/>
            <person name="Matson E.G."/>
            <person name="Eldar A."/>
            <person name="Leadbetter J.R."/>
        </authorList>
    </citation>
    <scope>NUCLEOTIDE SEQUENCE [LARGE SCALE GENOMIC DNA]</scope>
    <source>
        <strain evidence="2">ATCC BAA-887 / DSM 12427 / ZAS-2</strain>
    </source>
</reference>
<evidence type="ECO:0000313" key="2">
    <source>
        <dbReference type="Proteomes" id="UP000009223"/>
    </source>
</evidence>
<dbReference type="RefSeq" id="WP_015709164.1">
    <property type="nucleotide sequence ID" value="NC_015578.1"/>
</dbReference>
<gene>
    <name evidence="1" type="ordered locus">TREPR_0886</name>
</gene>
<dbReference type="STRING" id="545694.TREPR_0886"/>
<accession>F5YIL1</accession>
<proteinExistence type="predicted"/>
<dbReference type="KEGG" id="tpi:TREPR_0886"/>
<reference evidence="2" key="1">
    <citation type="submission" date="2009-12" db="EMBL/GenBank/DDBJ databases">
        <title>Complete sequence of Treponema primitia strain ZAS-2.</title>
        <authorList>
            <person name="Tetu S.G."/>
            <person name="Matson E."/>
            <person name="Ren Q."/>
            <person name="Seshadri R."/>
            <person name="Elbourne L."/>
            <person name="Hassan K.A."/>
            <person name="Durkin A."/>
            <person name="Radune D."/>
            <person name="Mohamoud Y."/>
            <person name="Shay R."/>
            <person name="Jin S."/>
            <person name="Zhang X."/>
            <person name="Lucey K."/>
            <person name="Ballor N.R."/>
            <person name="Ottesen E."/>
            <person name="Rosenthal R."/>
            <person name="Allen A."/>
            <person name="Leadbetter J.R."/>
            <person name="Paulsen I.T."/>
        </authorList>
    </citation>
    <scope>NUCLEOTIDE SEQUENCE [LARGE SCALE GENOMIC DNA]</scope>
    <source>
        <strain evidence="2">ATCC BAA-887 / DSM 12427 / ZAS-2</strain>
    </source>
</reference>
<dbReference type="OrthoDB" id="9823672at2"/>
<dbReference type="EMBL" id="CP001843">
    <property type="protein sequence ID" value="AEF85888.1"/>
    <property type="molecule type" value="Genomic_DNA"/>
</dbReference>
<keyword evidence="2" id="KW-1185">Reference proteome</keyword>
<dbReference type="AlphaFoldDB" id="F5YIL1"/>
<protein>
    <submittedName>
        <fullName evidence="1">Uncharacterized protein</fullName>
    </submittedName>
</protein>
<sequence length="276" mass="29755">MFPILGIIAAGVASALTAGETVGLGLTAIGLGAGIKGLIDQNEADEISAEALESYHAVYKRLCRKAESVKNRLERFMDMKRSVYQNEIKNAVEILSYYKAVNLSAYQETGIKSLHCIAQDINDLGCFADEPENAVSFFAKAALLAIPIAGFNLAAKGTEAKTRAELMAANTDIEIARMEKTMIALEAITARIKEGEYIIQELISRAAPVISALTAYRATGEKQPSVYIMKQVEAGVLLAKALKAVIEVDILTPHGHLNGNSGIVFSKVRREVINEV</sequence>
<dbReference type="HOGENOM" id="CLU_1008114_0_0_12"/>
<dbReference type="Proteomes" id="UP000009223">
    <property type="component" value="Chromosome"/>
</dbReference>
<evidence type="ECO:0000313" key="1">
    <source>
        <dbReference type="EMBL" id="AEF85888.1"/>
    </source>
</evidence>
<name>F5YIL1_TREPZ</name>